<proteinExistence type="predicted"/>
<dbReference type="KEGG" id="plm:Plim_2007"/>
<dbReference type="EMBL" id="CP001744">
    <property type="protein sequence ID" value="ADG67836.1"/>
    <property type="molecule type" value="Genomic_DNA"/>
</dbReference>
<name>D5SYQ4_PLAL2</name>
<dbReference type="Proteomes" id="UP000002220">
    <property type="component" value="Chromosome"/>
</dbReference>
<accession>D5SYQ4</accession>
<protein>
    <submittedName>
        <fullName evidence="2">Uncharacterized protein</fullName>
    </submittedName>
</protein>
<organism evidence="2 3">
    <name type="scientific">Planctopirus limnophila (strain ATCC 43296 / DSM 3776 / IFAM 1008 / Mu 290)</name>
    <name type="common">Planctomyces limnophilus</name>
    <dbReference type="NCBI Taxonomy" id="521674"/>
    <lineage>
        <taxon>Bacteria</taxon>
        <taxon>Pseudomonadati</taxon>
        <taxon>Planctomycetota</taxon>
        <taxon>Planctomycetia</taxon>
        <taxon>Planctomycetales</taxon>
        <taxon>Planctomycetaceae</taxon>
        <taxon>Planctopirus</taxon>
    </lineage>
</organism>
<keyword evidence="3" id="KW-1185">Reference proteome</keyword>
<reference evidence="2 3" key="1">
    <citation type="journal article" date="2010" name="Stand. Genomic Sci.">
        <title>Complete genome sequence of Planctomyces limnophilus type strain (Mu 290).</title>
        <authorList>
            <person name="Labutti K."/>
            <person name="Sikorski J."/>
            <person name="Schneider S."/>
            <person name="Nolan M."/>
            <person name="Lucas S."/>
            <person name="Glavina Del Rio T."/>
            <person name="Tice H."/>
            <person name="Cheng J.F."/>
            <person name="Goodwin L."/>
            <person name="Pitluck S."/>
            <person name="Liolios K."/>
            <person name="Ivanova N."/>
            <person name="Mavromatis K."/>
            <person name="Mikhailova N."/>
            <person name="Pati A."/>
            <person name="Chen A."/>
            <person name="Palaniappan K."/>
            <person name="Land M."/>
            <person name="Hauser L."/>
            <person name="Chang Y.J."/>
            <person name="Jeffries C.D."/>
            <person name="Tindall B.J."/>
            <person name="Rohde M."/>
            <person name="Goker M."/>
            <person name="Woyke T."/>
            <person name="Bristow J."/>
            <person name="Eisen J.A."/>
            <person name="Markowitz V."/>
            <person name="Hugenholtz P."/>
            <person name="Kyrpides N.C."/>
            <person name="Klenk H.P."/>
            <person name="Lapidus A."/>
        </authorList>
    </citation>
    <scope>NUCLEOTIDE SEQUENCE [LARGE SCALE GENOMIC DNA]</scope>
    <source>
        <strain evidence="3">ATCC 43296 / DSM 3776 / IFAM 1008 / 290</strain>
    </source>
</reference>
<gene>
    <name evidence="2" type="ordered locus">Plim_2007</name>
</gene>
<dbReference type="HOGENOM" id="CLU_2181461_0_0_0"/>
<evidence type="ECO:0000256" key="1">
    <source>
        <dbReference type="SAM" id="MobiDB-lite"/>
    </source>
</evidence>
<evidence type="ECO:0000313" key="2">
    <source>
        <dbReference type="EMBL" id="ADG67836.1"/>
    </source>
</evidence>
<feature type="region of interest" description="Disordered" evidence="1">
    <location>
        <begin position="1"/>
        <end position="37"/>
    </location>
</feature>
<evidence type="ECO:0000313" key="3">
    <source>
        <dbReference type="Proteomes" id="UP000002220"/>
    </source>
</evidence>
<sequence>MDARKCETPNSPQNEKLGADGPPVATIGRKRRRPDSNRGWWICNPSTSLHNTIPEKNLQNNTSVACTAPCTNSQAALSEIIMAWPMLPDYARKTVLLIVRSELTEQNPK</sequence>
<dbReference type="AlphaFoldDB" id="D5SYQ4"/>